<dbReference type="Gene3D" id="3.40.50.1820">
    <property type="entry name" value="alpha/beta hydrolase"/>
    <property type="match status" value="1"/>
</dbReference>
<accession>A0A9D1L5Y8</accession>
<reference evidence="3" key="2">
    <citation type="journal article" date="2021" name="PeerJ">
        <title>Extensive microbial diversity within the chicken gut microbiome revealed by metagenomics and culture.</title>
        <authorList>
            <person name="Gilroy R."/>
            <person name="Ravi A."/>
            <person name="Getino M."/>
            <person name="Pursley I."/>
            <person name="Horton D.L."/>
            <person name="Alikhan N.F."/>
            <person name="Baker D."/>
            <person name="Gharbi K."/>
            <person name="Hall N."/>
            <person name="Watson M."/>
            <person name="Adriaenssens E.M."/>
            <person name="Foster-Nyarko E."/>
            <person name="Jarju S."/>
            <person name="Secka A."/>
            <person name="Antonio M."/>
            <person name="Oren A."/>
            <person name="Chaudhuri R.R."/>
            <person name="La Ragione R."/>
            <person name="Hildebrand F."/>
            <person name="Pallen M.J."/>
        </authorList>
    </citation>
    <scope>NUCLEOTIDE SEQUENCE</scope>
    <source>
        <strain evidence="3">ChiHjej12B11-29160</strain>
    </source>
</reference>
<dbReference type="SUPFAM" id="SSF53474">
    <property type="entry name" value="alpha/beta-Hydrolases"/>
    <property type="match status" value="1"/>
</dbReference>
<feature type="domain" description="BD-FAE-like" evidence="2">
    <location>
        <begin position="182"/>
        <end position="235"/>
    </location>
</feature>
<evidence type="ECO:0000259" key="2">
    <source>
        <dbReference type="Pfam" id="PF20434"/>
    </source>
</evidence>
<evidence type="ECO:0000313" key="3">
    <source>
        <dbReference type="EMBL" id="HIU24518.1"/>
    </source>
</evidence>
<name>A0A9D1L5Y8_9ACTN</name>
<evidence type="ECO:0000256" key="1">
    <source>
        <dbReference type="SAM" id="SignalP"/>
    </source>
</evidence>
<dbReference type="InterPro" id="IPR006311">
    <property type="entry name" value="TAT_signal"/>
</dbReference>
<dbReference type="PROSITE" id="PS51318">
    <property type="entry name" value="TAT"/>
    <property type="match status" value="1"/>
</dbReference>
<dbReference type="PROSITE" id="PS51257">
    <property type="entry name" value="PROKAR_LIPOPROTEIN"/>
    <property type="match status" value="1"/>
</dbReference>
<keyword evidence="1" id="KW-0732">Signal</keyword>
<sequence length="633" mass="68090">MKCSRREFLTLASTGALAALAGCASENTTQPSETDQEGSEKEQVDVKKFEALKIDNSAWNYDDDNDVWWQNRLTYCLEPASETYEQLAIYVPGPYFTGEQKGQTWTCTINENAEIAGFTPRTAPIVMPLNPGDYAGQAASTAYSYDGLGTYLEKGLVYVYAGFRGRNSGYDSVTNEFFSGGAPWGAADVKAAVRFLRYNASFLPCDTSRIITFGHSGGGGLSAVLGTSGDAPEYEPYLNALGAITHDADANKLSDALFGSMCWCPSTSFEVSDAGYEWFAGQYSVEGARADGTWTKRLSDDLASNYAGTVANLGLTSEDGTALTLDETSGGIFVAGTYYDYLVSIVEEGANAFFEHVQFPYTPDTTVQANGNFPGDGNLKAAEEEAIARASGSDESDAGGQASQPVTYANVDAYIDALNGNNFWISYNARRASASITDLGSYVSHCRPANASVAAFDSIDCNQPANQLFGNDDNDALHFDGTILSLLTQNVDTYAQLQGWKEEYLTDWENDLSQKDSLDVSVAARVQMYDPLYYLCGSSEAYGKASVAPHWRINTGLMQTTVPLTTEANLVAALKAYDGVSDVAFTPVWGASRSLAERSGTPEDNFIAWVEQCCGIDPATVAANTEKSSEEAQ</sequence>
<dbReference type="Pfam" id="PF20434">
    <property type="entry name" value="BD-FAE"/>
    <property type="match status" value="1"/>
</dbReference>
<dbReference type="EMBL" id="DVMQ01000017">
    <property type="protein sequence ID" value="HIU24518.1"/>
    <property type="molecule type" value="Genomic_DNA"/>
</dbReference>
<comment type="caution">
    <text evidence="3">The sequence shown here is derived from an EMBL/GenBank/DDBJ whole genome shotgun (WGS) entry which is preliminary data.</text>
</comment>
<dbReference type="InterPro" id="IPR048121">
    <property type="entry name" value="Tannase_A"/>
</dbReference>
<reference evidence="3" key="1">
    <citation type="submission" date="2020-10" db="EMBL/GenBank/DDBJ databases">
        <authorList>
            <person name="Gilroy R."/>
        </authorList>
    </citation>
    <scope>NUCLEOTIDE SEQUENCE</scope>
    <source>
        <strain evidence="3">ChiHjej12B11-29160</strain>
    </source>
</reference>
<dbReference type="Proteomes" id="UP000824078">
    <property type="component" value="Unassembled WGS sequence"/>
</dbReference>
<dbReference type="NCBIfam" id="NF041555">
    <property type="entry name" value="tannase_A"/>
    <property type="match status" value="1"/>
</dbReference>
<feature type="chain" id="PRO_5038450527" evidence="1">
    <location>
        <begin position="19"/>
        <end position="633"/>
    </location>
</feature>
<evidence type="ECO:0000313" key="4">
    <source>
        <dbReference type="Proteomes" id="UP000824078"/>
    </source>
</evidence>
<dbReference type="AlphaFoldDB" id="A0A9D1L5Y8"/>
<feature type="signal peptide" evidence="1">
    <location>
        <begin position="1"/>
        <end position="18"/>
    </location>
</feature>
<organism evidence="3 4">
    <name type="scientific">Candidatus Coprovicinus avistercoris</name>
    <dbReference type="NCBI Taxonomy" id="2840754"/>
    <lineage>
        <taxon>Bacteria</taxon>
        <taxon>Bacillati</taxon>
        <taxon>Actinomycetota</taxon>
        <taxon>Coriobacteriia</taxon>
        <taxon>Coriobacteriales</taxon>
        <taxon>Coriobacteriaceae</taxon>
        <taxon>Coriobacteriaceae incertae sedis</taxon>
        <taxon>Candidatus Coprovicinus</taxon>
    </lineage>
</organism>
<protein>
    <submittedName>
        <fullName evidence="3">Tannase</fullName>
    </submittedName>
</protein>
<dbReference type="InterPro" id="IPR029058">
    <property type="entry name" value="AB_hydrolase_fold"/>
</dbReference>
<dbReference type="InterPro" id="IPR049492">
    <property type="entry name" value="BD-FAE-like_dom"/>
</dbReference>
<proteinExistence type="predicted"/>
<gene>
    <name evidence="3" type="ORF">IAD17_06305</name>
</gene>